<name>A0A7J9JLX1_9ROSI</name>
<organism evidence="2 3">
    <name type="scientific">Gossypium armourianum</name>
    <dbReference type="NCBI Taxonomy" id="34283"/>
    <lineage>
        <taxon>Eukaryota</taxon>
        <taxon>Viridiplantae</taxon>
        <taxon>Streptophyta</taxon>
        <taxon>Embryophyta</taxon>
        <taxon>Tracheophyta</taxon>
        <taxon>Spermatophyta</taxon>
        <taxon>Magnoliopsida</taxon>
        <taxon>eudicotyledons</taxon>
        <taxon>Gunneridae</taxon>
        <taxon>Pentapetalae</taxon>
        <taxon>rosids</taxon>
        <taxon>malvids</taxon>
        <taxon>Malvales</taxon>
        <taxon>Malvaceae</taxon>
        <taxon>Malvoideae</taxon>
        <taxon>Gossypium</taxon>
    </lineage>
</organism>
<dbReference type="Gene3D" id="3.90.550.50">
    <property type="match status" value="1"/>
</dbReference>
<protein>
    <submittedName>
        <fullName evidence="2">Uncharacterized protein</fullName>
    </submittedName>
</protein>
<dbReference type="Pfam" id="PF04646">
    <property type="entry name" value="DUF604"/>
    <property type="match status" value="1"/>
</dbReference>
<feature type="transmembrane region" description="Helical" evidence="1">
    <location>
        <begin position="28"/>
        <end position="48"/>
    </location>
</feature>
<evidence type="ECO:0000313" key="3">
    <source>
        <dbReference type="Proteomes" id="UP000593575"/>
    </source>
</evidence>
<evidence type="ECO:0000256" key="1">
    <source>
        <dbReference type="SAM" id="Phobius"/>
    </source>
</evidence>
<dbReference type="EMBL" id="JABFAE010000008">
    <property type="protein sequence ID" value="MBA0835168.1"/>
    <property type="molecule type" value="Genomic_DNA"/>
</dbReference>
<keyword evidence="3" id="KW-1185">Reference proteome</keyword>
<dbReference type="InterPro" id="IPR006740">
    <property type="entry name" value="DUF604"/>
</dbReference>
<dbReference type="Proteomes" id="UP000593575">
    <property type="component" value="Unassembled WGS sequence"/>
</dbReference>
<dbReference type="PANTHER" id="PTHR10811">
    <property type="entry name" value="FRINGE-RELATED"/>
    <property type="match status" value="1"/>
</dbReference>
<dbReference type="AlphaFoldDB" id="A0A7J9JLX1"/>
<keyword evidence="1" id="KW-0472">Membrane</keyword>
<sequence>MVWDQIQMRSPSGNPLVLGHSTRPIPKLMVWLILFVSVTYVVYTLKLLTASVHHTSDDFPFTLSTRTGITSPPSILNQTAETTSPLLRHRDVREKPVVAVQMPNKPKPTEIHDIVFGIAASSKLWQQRKEYIKIWYKPSKMRGVVWLDDRVKYSPGDKQTLPPVRVSSDTSNFAYTNRQGHRSAIRISRIVTETLRLKMDNVRWFVMGDDDTVFITDNLVRILRKYDHTQYYYIGSLSESHIQNIFFSYGMAYGGGGFAISYPLAKALAKMQDRCIQRYPGLYGSDDRMQACMAELGVPLTKELGFHQVGDSVC</sequence>
<gene>
    <name evidence="2" type="ORF">Goarm_007463</name>
</gene>
<comment type="caution">
    <text evidence="2">The sequence shown here is derived from an EMBL/GenBank/DDBJ whole genome shotgun (WGS) entry which is preliminary data.</text>
</comment>
<keyword evidence="1" id="KW-0812">Transmembrane</keyword>
<proteinExistence type="predicted"/>
<dbReference type="FunFam" id="3.90.550.50:FF:000006">
    <property type="entry name" value="Fringe-related protein-like"/>
    <property type="match status" value="1"/>
</dbReference>
<keyword evidence="1" id="KW-1133">Transmembrane helix</keyword>
<evidence type="ECO:0000313" key="2">
    <source>
        <dbReference type="EMBL" id="MBA0835168.1"/>
    </source>
</evidence>
<accession>A0A7J9JLX1</accession>
<reference evidence="2 3" key="1">
    <citation type="journal article" date="2019" name="Genome Biol. Evol.">
        <title>Insights into the evolution of the New World diploid cottons (Gossypium, subgenus Houzingenia) based on genome sequencing.</title>
        <authorList>
            <person name="Grover C.E."/>
            <person name="Arick M.A. 2nd"/>
            <person name="Thrash A."/>
            <person name="Conover J.L."/>
            <person name="Sanders W.S."/>
            <person name="Peterson D.G."/>
            <person name="Frelichowski J.E."/>
            <person name="Scheffler J.A."/>
            <person name="Scheffler B.E."/>
            <person name="Wendel J.F."/>
        </authorList>
    </citation>
    <scope>NUCLEOTIDE SEQUENCE [LARGE SCALE GENOMIC DNA]</scope>
    <source>
        <strain evidence="2">6</strain>
        <tissue evidence="2">Leaf</tissue>
    </source>
</reference>